<dbReference type="Pfam" id="PF07849">
    <property type="entry name" value="DUF1641"/>
    <property type="match status" value="1"/>
</dbReference>
<keyword evidence="2" id="KW-1185">Reference proteome</keyword>
<name>A0A368W2Z8_9BACL</name>
<dbReference type="PANTHER" id="PTHR39180">
    <property type="match status" value="1"/>
</dbReference>
<dbReference type="EMBL" id="QPJD01000009">
    <property type="protein sequence ID" value="RCW46395.1"/>
    <property type="molecule type" value="Genomic_DNA"/>
</dbReference>
<dbReference type="InterPro" id="IPR012440">
    <property type="entry name" value="DUF1641"/>
</dbReference>
<evidence type="ECO:0000313" key="2">
    <source>
        <dbReference type="Proteomes" id="UP000252415"/>
    </source>
</evidence>
<dbReference type="Proteomes" id="UP000252415">
    <property type="component" value="Unassembled WGS sequence"/>
</dbReference>
<organism evidence="1 2">
    <name type="scientific">Paenibacillus prosopidis</name>
    <dbReference type="NCBI Taxonomy" id="630520"/>
    <lineage>
        <taxon>Bacteria</taxon>
        <taxon>Bacillati</taxon>
        <taxon>Bacillota</taxon>
        <taxon>Bacilli</taxon>
        <taxon>Bacillales</taxon>
        <taxon>Paenibacillaceae</taxon>
        <taxon>Paenibacillus</taxon>
    </lineage>
</organism>
<comment type="caution">
    <text evidence="1">The sequence shown here is derived from an EMBL/GenBank/DDBJ whole genome shotgun (WGS) entry which is preliminary data.</text>
</comment>
<evidence type="ECO:0000313" key="1">
    <source>
        <dbReference type="EMBL" id="RCW46395.1"/>
    </source>
</evidence>
<protein>
    <submittedName>
        <fullName evidence="1">Uncharacterized protein YjgD (DUF1641 family)</fullName>
    </submittedName>
</protein>
<dbReference type="RefSeq" id="WP_114381055.1">
    <property type="nucleotide sequence ID" value="NZ_QPJD01000009.1"/>
</dbReference>
<reference evidence="1 2" key="1">
    <citation type="submission" date="2018-07" db="EMBL/GenBank/DDBJ databases">
        <title>Genomic Encyclopedia of Type Strains, Phase III (KMG-III): the genomes of soil and plant-associated and newly described type strains.</title>
        <authorList>
            <person name="Whitman W."/>
        </authorList>
    </citation>
    <scope>NUCLEOTIDE SEQUENCE [LARGE SCALE GENOMIC DNA]</scope>
    <source>
        <strain evidence="1 2">CECT 7506</strain>
    </source>
</reference>
<gene>
    <name evidence="1" type="ORF">DFP97_10937</name>
</gene>
<proteinExistence type="predicted"/>
<dbReference type="OrthoDB" id="2374761at2"/>
<dbReference type="PANTHER" id="PTHR39180:SF2">
    <property type="entry name" value="DUF1641 DOMAIN-CONTAINING PROTEIN"/>
    <property type="match status" value="1"/>
</dbReference>
<sequence length="143" mass="16226">MLETADQNTEQAELSELENKKTDVLEQLLKPEIHEALTALIDQLPKLVEMTALLTKTYEFTQKVATDRVLIQDTVGAIMEVMMPLGEKAKHFASIAIEANDRAEKEDKTIGLFGMLRLLKDPELQKILRFGQAYLEILGERKK</sequence>
<dbReference type="AlphaFoldDB" id="A0A368W2Z8"/>
<accession>A0A368W2Z8</accession>